<comment type="caution">
    <text evidence="2">The sequence shown here is derived from an EMBL/GenBank/DDBJ whole genome shotgun (WGS) entry which is preliminary data.</text>
</comment>
<keyword evidence="1" id="KW-0812">Transmembrane</keyword>
<feature type="transmembrane region" description="Helical" evidence="1">
    <location>
        <begin position="124"/>
        <end position="145"/>
    </location>
</feature>
<keyword evidence="1" id="KW-0472">Membrane</keyword>
<feature type="transmembrane region" description="Helical" evidence="1">
    <location>
        <begin position="186"/>
        <end position="206"/>
    </location>
</feature>
<gene>
    <name evidence="2" type="ORF">FHS57_005538</name>
</gene>
<dbReference type="EMBL" id="JACIBY010000017">
    <property type="protein sequence ID" value="MBB3841510.1"/>
    <property type="molecule type" value="Genomic_DNA"/>
</dbReference>
<dbReference type="InterPro" id="IPR022134">
    <property type="entry name" value="DUF3667"/>
</dbReference>
<evidence type="ECO:0000256" key="1">
    <source>
        <dbReference type="SAM" id="Phobius"/>
    </source>
</evidence>
<keyword evidence="3" id="KW-1185">Reference proteome</keyword>
<feature type="transmembrane region" description="Helical" evidence="1">
    <location>
        <begin position="218"/>
        <end position="244"/>
    </location>
</feature>
<proteinExistence type="predicted"/>
<dbReference type="AlphaFoldDB" id="A0A7W5ZRN6"/>
<feature type="transmembrane region" description="Helical" evidence="1">
    <location>
        <begin position="76"/>
        <end position="94"/>
    </location>
</feature>
<dbReference type="RefSeq" id="WP_183979228.1">
    <property type="nucleotide sequence ID" value="NZ_JACIBY010000017.1"/>
</dbReference>
<organism evidence="2 3">
    <name type="scientific">Runella defluvii</name>
    <dbReference type="NCBI Taxonomy" id="370973"/>
    <lineage>
        <taxon>Bacteria</taxon>
        <taxon>Pseudomonadati</taxon>
        <taxon>Bacteroidota</taxon>
        <taxon>Cytophagia</taxon>
        <taxon>Cytophagales</taxon>
        <taxon>Spirosomataceae</taxon>
        <taxon>Runella</taxon>
    </lineage>
</organism>
<accession>A0A7W5ZRN6</accession>
<evidence type="ECO:0000313" key="3">
    <source>
        <dbReference type="Proteomes" id="UP000541352"/>
    </source>
</evidence>
<name>A0A7W5ZRN6_9BACT</name>
<feature type="transmembrane region" description="Helical" evidence="1">
    <location>
        <begin position="157"/>
        <end position="180"/>
    </location>
</feature>
<dbReference type="Pfam" id="PF12412">
    <property type="entry name" value="DUF3667"/>
    <property type="match status" value="1"/>
</dbReference>
<evidence type="ECO:0008006" key="4">
    <source>
        <dbReference type="Google" id="ProtNLM"/>
    </source>
</evidence>
<sequence length="252" mass="29011">MSHHCLNCHQTLESNFCPNCGQNAKTHRFSLEHFVLHDLVHGVFHLDKGFFYTLKELFLRPGHSIRAYVQGKRVKHFNYFTFIILIITIGHLVGTMSKINLIDTTNYFSDDQRLLTKFGELMQAYPKLFTLARIPVLAVFSLLFFRKSQQNFTEHLVLNIYKVSGELCIAIVFTLLAALFKNSIPYAYFFDGVALFMLIYSVWFYYQYFSTFGYSKMGLFLRSLLTAIIITVAVSSITAFAIGINDGFNDAH</sequence>
<evidence type="ECO:0000313" key="2">
    <source>
        <dbReference type="EMBL" id="MBB3841510.1"/>
    </source>
</evidence>
<dbReference type="Proteomes" id="UP000541352">
    <property type="component" value="Unassembled WGS sequence"/>
</dbReference>
<reference evidence="2 3" key="1">
    <citation type="submission" date="2020-08" db="EMBL/GenBank/DDBJ databases">
        <title>Genomic Encyclopedia of Type Strains, Phase IV (KMG-IV): sequencing the most valuable type-strain genomes for metagenomic binning, comparative biology and taxonomic classification.</title>
        <authorList>
            <person name="Goeker M."/>
        </authorList>
    </citation>
    <scope>NUCLEOTIDE SEQUENCE [LARGE SCALE GENOMIC DNA]</scope>
    <source>
        <strain evidence="2 3">DSM 17976</strain>
    </source>
</reference>
<protein>
    <recommendedName>
        <fullName evidence="4">DUF3667 domain-containing protein</fullName>
    </recommendedName>
</protein>
<keyword evidence="1" id="KW-1133">Transmembrane helix</keyword>